<sequence length="271" mass="31246">MKILFYPLFFLLFQFTVHAQVKPVAFDMKIMYKFTYQNDSTSSVSRKSIFTQLTIGEQESHFQTLSKFRADSALALKHGSNMLFYSYGRIAPNNFLIVKRGDVISTYDPINGVGFSGNNELSYYEENKTDMQWEIHPDTAHIHHFVCQKATTDWGGRKWIAWFTVDIPISDGPYKFCGLPGLVLSISDQDKYFTFDMVSISKVNSVSATFDQLRPDLIIQKTTKANFYKERQKLRDNMIEYALLTGAILSDESKINIRAEMKTDNNPIERQ</sequence>
<dbReference type="InterPro" id="IPR005901">
    <property type="entry name" value="GLPGLI"/>
</dbReference>
<evidence type="ECO:0000313" key="1">
    <source>
        <dbReference type="EMBL" id="SPZ83649.1"/>
    </source>
</evidence>
<dbReference type="EMBL" id="UAUU01000002">
    <property type="protein sequence ID" value="SPZ83649.1"/>
    <property type="molecule type" value="Genomic_DNA"/>
</dbReference>
<dbReference type="Proteomes" id="UP000251241">
    <property type="component" value="Unassembled WGS sequence"/>
</dbReference>
<reference evidence="1 2" key="1">
    <citation type="submission" date="2018-06" db="EMBL/GenBank/DDBJ databases">
        <authorList>
            <consortium name="Pathogen Informatics"/>
            <person name="Doyle S."/>
        </authorList>
    </citation>
    <scope>NUCLEOTIDE SEQUENCE [LARGE SCALE GENOMIC DNA]</scope>
    <source>
        <strain evidence="1 2">NCTC11343</strain>
    </source>
</reference>
<dbReference type="GeneID" id="97181902"/>
<proteinExistence type="predicted"/>
<name>A0A2X2KMI8_SPHMU</name>
<gene>
    <name evidence="1" type="ORF">NCTC11343_00168</name>
</gene>
<dbReference type="NCBIfam" id="TIGR01200">
    <property type="entry name" value="GLPGLI"/>
    <property type="match status" value="1"/>
</dbReference>
<organism evidence="1 2">
    <name type="scientific">Sphingobacterium multivorum</name>
    <dbReference type="NCBI Taxonomy" id="28454"/>
    <lineage>
        <taxon>Bacteria</taxon>
        <taxon>Pseudomonadati</taxon>
        <taxon>Bacteroidota</taxon>
        <taxon>Sphingobacteriia</taxon>
        <taxon>Sphingobacteriales</taxon>
        <taxon>Sphingobacteriaceae</taxon>
        <taxon>Sphingobacterium</taxon>
    </lineage>
</organism>
<dbReference type="Pfam" id="PF09697">
    <property type="entry name" value="Porph_ging"/>
    <property type="match status" value="1"/>
</dbReference>
<dbReference type="AlphaFoldDB" id="A0A2X2KMI8"/>
<protein>
    <submittedName>
        <fullName evidence="1">GLPGLI family protein</fullName>
    </submittedName>
</protein>
<dbReference type="RefSeq" id="WP_112373541.1">
    <property type="nucleotide sequence ID" value="NZ_CP069793.1"/>
</dbReference>
<evidence type="ECO:0000313" key="2">
    <source>
        <dbReference type="Proteomes" id="UP000251241"/>
    </source>
</evidence>
<accession>A0A2X2KMI8</accession>